<feature type="domain" description="Glycosyltransferase 2-like" evidence="3">
    <location>
        <begin position="553"/>
        <end position="665"/>
    </location>
</feature>
<dbReference type="PATRIC" id="fig|237368.3.peg.2497"/>
<dbReference type="InterPro" id="IPR019734">
    <property type="entry name" value="TPR_rpt"/>
</dbReference>
<dbReference type="InterPro" id="IPR011990">
    <property type="entry name" value="TPR-like_helical_dom_sf"/>
</dbReference>
<comment type="similarity">
    <text evidence="1">Belongs to the glycosyltransferase 2 family. WaaE/KdtX subfamily.</text>
</comment>
<evidence type="ECO:0000259" key="3">
    <source>
        <dbReference type="Pfam" id="PF00535"/>
    </source>
</evidence>
<dbReference type="Pfam" id="PF13181">
    <property type="entry name" value="TPR_8"/>
    <property type="match status" value="1"/>
</dbReference>
<dbReference type="SMART" id="SM00028">
    <property type="entry name" value="TPR"/>
    <property type="match status" value="13"/>
</dbReference>
<feature type="repeat" description="TPR" evidence="2">
    <location>
        <begin position="1004"/>
        <end position="1037"/>
    </location>
</feature>
<accession>A0A0B0EIV4</accession>
<feature type="repeat" description="TPR" evidence="2">
    <location>
        <begin position="425"/>
        <end position="458"/>
    </location>
</feature>
<dbReference type="PROSITE" id="PS50293">
    <property type="entry name" value="TPR_REGION"/>
    <property type="match status" value="1"/>
</dbReference>
<dbReference type="Gene3D" id="3.90.550.10">
    <property type="entry name" value="Spore Coat Polysaccharide Biosynthesis Protein SpsA, Chain A"/>
    <property type="match status" value="2"/>
</dbReference>
<keyword evidence="4" id="KW-0808">Transferase</keyword>
<organism evidence="4 5">
    <name type="scientific">Candidatus Scalindua brodae</name>
    <dbReference type="NCBI Taxonomy" id="237368"/>
    <lineage>
        <taxon>Bacteria</taxon>
        <taxon>Pseudomonadati</taxon>
        <taxon>Planctomycetota</taxon>
        <taxon>Candidatus Brocadiia</taxon>
        <taxon>Candidatus Brocadiales</taxon>
        <taxon>Candidatus Scalinduaceae</taxon>
        <taxon>Candidatus Scalindua</taxon>
    </lineage>
</organism>
<feature type="domain" description="Glycosyltransferase 2-like" evidence="3">
    <location>
        <begin position="22"/>
        <end position="137"/>
    </location>
</feature>
<proteinExistence type="inferred from homology"/>
<dbReference type="Proteomes" id="UP000030652">
    <property type="component" value="Unassembled WGS sequence"/>
</dbReference>
<dbReference type="InterPro" id="IPR029044">
    <property type="entry name" value="Nucleotide-diphossugar_trans"/>
</dbReference>
<dbReference type="CDD" id="cd02511">
    <property type="entry name" value="Beta4Glucosyltransferase"/>
    <property type="match status" value="2"/>
</dbReference>
<evidence type="ECO:0000256" key="1">
    <source>
        <dbReference type="ARBA" id="ARBA00038494"/>
    </source>
</evidence>
<feature type="repeat" description="TPR" evidence="2">
    <location>
        <begin position="391"/>
        <end position="424"/>
    </location>
</feature>
<dbReference type="Pfam" id="PF00535">
    <property type="entry name" value="Glycos_transf_2"/>
    <property type="match status" value="2"/>
</dbReference>
<reference evidence="4 5" key="1">
    <citation type="submission" date="2014-10" db="EMBL/GenBank/DDBJ databases">
        <title>Draft genome of anammox bacterium scalindua brodae, obtained using differential coverage binning of sequence data from two enrichment reactors.</title>
        <authorList>
            <person name="Speth D.R."/>
            <person name="Russ L."/>
            <person name="Kartal B."/>
            <person name="Op den Camp H.J."/>
            <person name="Dutilh B.E."/>
            <person name="Jetten M.S."/>
        </authorList>
    </citation>
    <scope>NUCLEOTIDE SEQUENCE [LARGE SCALE GENOMIC DNA]</scope>
    <source>
        <strain evidence="4">RU1</strain>
    </source>
</reference>
<dbReference type="SUPFAM" id="SSF48452">
    <property type="entry name" value="TPR-like"/>
    <property type="match status" value="3"/>
</dbReference>
<dbReference type="Gene3D" id="1.25.40.10">
    <property type="entry name" value="Tetratricopeptide repeat domain"/>
    <property type="match status" value="4"/>
</dbReference>
<dbReference type="PROSITE" id="PS50005">
    <property type="entry name" value="TPR"/>
    <property type="match status" value="4"/>
</dbReference>
<dbReference type="AlphaFoldDB" id="A0A0B0EIV4"/>
<evidence type="ECO:0000256" key="2">
    <source>
        <dbReference type="PROSITE-ProRule" id="PRU00339"/>
    </source>
</evidence>
<dbReference type="PANTHER" id="PTHR43630">
    <property type="entry name" value="POLY-BETA-1,6-N-ACETYL-D-GLUCOSAMINE SYNTHASE"/>
    <property type="match status" value="1"/>
</dbReference>
<dbReference type="InterPro" id="IPR001173">
    <property type="entry name" value="Glyco_trans_2-like"/>
</dbReference>
<evidence type="ECO:0000313" key="4">
    <source>
        <dbReference type="EMBL" id="KHE91941.1"/>
    </source>
</evidence>
<dbReference type="Pfam" id="PF13432">
    <property type="entry name" value="TPR_16"/>
    <property type="match status" value="1"/>
</dbReference>
<evidence type="ECO:0000313" key="5">
    <source>
        <dbReference type="Proteomes" id="UP000030652"/>
    </source>
</evidence>
<comment type="caution">
    <text evidence="4">The sequence shown here is derived from an EMBL/GenBank/DDBJ whole genome shotgun (WGS) entry which is preliminary data.</text>
</comment>
<protein>
    <submittedName>
        <fullName evidence="4">Glycosyltransferase fused to TPR-repeat domain protein</fullName>
    </submittedName>
</protein>
<keyword evidence="2" id="KW-0802">TPR repeat</keyword>
<dbReference type="eggNOG" id="COG0463">
    <property type="taxonomic scope" value="Bacteria"/>
</dbReference>
<dbReference type="eggNOG" id="COG0457">
    <property type="taxonomic scope" value="Bacteria"/>
</dbReference>
<sequence>MKETMSTKEIDMKSEIGNPTISLCMIVKNEEENLDRCLTSARDIVDEIIIVDTGSTDRTVEIAKSYGAKVFNHPWEGSFSKARNYSLKYATCDWILYLDADEELNREDAPRLKEIAKNSDNCLAVSFIIKNRYKDSTQEGYAQMVRFFKNFSGIYYKGIVHNTIQYSGKCLYSSITIIHHGYNLSEEKMEEKFLRTSTLLKKQIEADPHNPVPYMYIGISYMDRRLYEHAITNSKRALYLAEENGFNKKDFLVSYYIVSAAYFEKNEFKDSEIYALKSVKLDSHFLDGYCLLAFAYYNLKEYDKFMEASESYLAIWSGTVNLHSAKSGSPLHQPLETEYPVSELQTNIIYHTIGHKWKIHLLRGFCYLSGNQAESGNSEIDKALNESTDLEDCLTLLGNFYLESNNIDEVENTYRRLLSINEKSVKTLFNLGHVRFQKGDMSETLSLWRKAVEIAPDSFDIRLLICKVNIALGDIEEAVAGCDQLLQALNMPRNVTIDSLIDLGNIFNSISQNLKERNEVQAAKTAYGLCEDLKREKTDKKKQLSDRNSPTISLCMIVKNEEFFLPKCLNSVKDFVDEIVIVDTGSTDETVKIAERYNAKIYHHPWENSFSKARNYSLKYATSDWIFILDADEELDAKDASGLKRVIHECDADLLYLQVLDKTMEGEVVSVSNSERVFRNHLGIKYEGTVHNYLKYNGNTKVANIKLFHYGYNLDEEKMERKFVRTSSLLKEQIKNDPSNPMPHHFLAVAFSGRNMNDECIDEALKAIRLFEHKNINTEVKLLTCYTASFAFFNKDDLVNAEYYAMKSVNSYSDYLDGYFILSSIYMRQKEYDKCIKATNKYLTILEKIISNPAGTLRIPYNNINNAWHAHTRLAIVCFEQNRDSEGIQKLKETVSIAKDKDDPYLSIGKYFIEQNNFTLAEKILHIGLKEYPTSKRILYYISELYEDHNMIDNALKYFKILLDIYPEEIVAQYKIGLLHMAESRYKAAIDVFKLLCCRPKEHTGALYNLGVAYEQIKEIQHAKETYERLLTIEPENAETLVRLGSLLLNDTYLYDAKECFLKTIRLGKYLLEAHLALSRIYISQDDMESCVASCDQILKCLDLPRDMIINNLSDLSRLYISIGKALFKQQNEMLSVFSFNIAELLDPVVTESDNLQKDIVNVLKSASGFQNPD</sequence>
<dbReference type="PANTHER" id="PTHR43630:SF2">
    <property type="entry name" value="GLYCOSYLTRANSFERASE"/>
    <property type="match status" value="1"/>
</dbReference>
<name>A0A0B0EIV4_9BACT</name>
<dbReference type="EMBL" id="JRYO01000161">
    <property type="protein sequence ID" value="KHE91941.1"/>
    <property type="molecule type" value="Genomic_DNA"/>
</dbReference>
<dbReference type="SUPFAM" id="SSF53448">
    <property type="entry name" value="Nucleotide-diphospho-sugar transferases"/>
    <property type="match status" value="2"/>
</dbReference>
<dbReference type="GO" id="GO:0016740">
    <property type="term" value="F:transferase activity"/>
    <property type="evidence" value="ECO:0007669"/>
    <property type="project" value="UniProtKB-KW"/>
</dbReference>
<feature type="repeat" description="TPR" evidence="2">
    <location>
        <begin position="936"/>
        <end position="969"/>
    </location>
</feature>
<gene>
    <name evidence="4" type="primary">waaE_2</name>
    <name evidence="4" type="ORF">SCABRO_02315</name>
</gene>